<keyword evidence="1" id="KW-1133">Transmembrane helix</keyword>
<name>A0A066ZSN8_HYDMR</name>
<dbReference type="AlphaFoldDB" id="A0A066ZSN8"/>
<evidence type="ECO:0000313" key="2">
    <source>
        <dbReference type="EMBL" id="KDN95274.1"/>
    </source>
</evidence>
<comment type="caution">
    <text evidence="2">The sequence shown here is derived from an EMBL/GenBank/DDBJ whole genome shotgun (WGS) entry which is preliminary data.</text>
</comment>
<reference evidence="2 3" key="1">
    <citation type="submission" date="2014-04" db="EMBL/GenBank/DDBJ databases">
        <title>Draft genome sequence of Hydrogenovibrio marinus MH-110, a model organism for aerobic H2 metabolism.</title>
        <authorList>
            <person name="Cha H.J."/>
            <person name="Jo B.H."/>
            <person name="Hwang B.H."/>
        </authorList>
    </citation>
    <scope>NUCLEOTIDE SEQUENCE [LARGE SCALE GENOMIC DNA]</scope>
    <source>
        <strain evidence="2 3">MH-110</strain>
    </source>
</reference>
<organism evidence="2 3">
    <name type="scientific">Hydrogenovibrio marinus</name>
    <dbReference type="NCBI Taxonomy" id="28885"/>
    <lineage>
        <taxon>Bacteria</taxon>
        <taxon>Pseudomonadati</taxon>
        <taxon>Pseudomonadota</taxon>
        <taxon>Gammaproteobacteria</taxon>
        <taxon>Thiotrichales</taxon>
        <taxon>Piscirickettsiaceae</taxon>
        <taxon>Hydrogenovibrio</taxon>
    </lineage>
</organism>
<dbReference type="Proteomes" id="UP000027341">
    <property type="component" value="Unassembled WGS sequence"/>
</dbReference>
<keyword evidence="1" id="KW-0472">Membrane</keyword>
<dbReference type="EMBL" id="JMIU01000001">
    <property type="protein sequence ID" value="KDN95274.1"/>
    <property type="molecule type" value="Genomic_DNA"/>
</dbReference>
<accession>A0A066ZSN8</accession>
<feature type="transmembrane region" description="Helical" evidence="1">
    <location>
        <begin position="58"/>
        <end position="80"/>
    </location>
</feature>
<gene>
    <name evidence="2" type="ORF">EI16_02920</name>
</gene>
<evidence type="ECO:0000256" key="1">
    <source>
        <dbReference type="SAM" id="Phobius"/>
    </source>
</evidence>
<keyword evidence="1" id="KW-0812">Transmembrane</keyword>
<keyword evidence="3" id="KW-1185">Reference proteome</keyword>
<feature type="transmembrane region" description="Helical" evidence="1">
    <location>
        <begin position="32"/>
        <end position="52"/>
    </location>
</feature>
<sequence length="93" mass="10328">MKAFFTKLFSPILKLFEKGEEPENYQPSHRKILLIMGVLFLGLAGVSLYFTFRTDQMAALLPTLIFAATGLVCAIVGFLGSDKAVSNIWRSAR</sequence>
<proteinExistence type="predicted"/>
<dbReference type="RefSeq" id="WP_029909222.1">
    <property type="nucleotide sequence ID" value="NZ_AP020335.1"/>
</dbReference>
<protein>
    <submittedName>
        <fullName evidence="2">Uncharacterized protein</fullName>
    </submittedName>
</protein>
<evidence type="ECO:0000313" key="3">
    <source>
        <dbReference type="Proteomes" id="UP000027341"/>
    </source>
</evidence>